<name>A0A0F9LYK5_9ZZZZ</name>
<proteinExistence type="predicted"/>
<reference evidence="1" key="1">
    <citation type="journal article" date="2015" name="Nature">
        <title>Complex archaea that bridge the gap between prokaryotes and eukaryotes.</title>
        <authorList>
            <person name="Spang A."/>
            <person name="Saw J.H."/>
            <person name="Jorgensen S.L."/>
            <person name="Zaremba-Niedzwiedzka K."/>
            <person name="Martijn J."/>
            <person name="Lind A.E."/>
            <person name="van Eijk R."/>
            <person name="Schleper C."/>
            <person name="Guy L."/>
            <person name="Ettema T.J."/>
        </authorList>
    </citation>
    <scope>NUCLEOTIDE SEQUENCE</scope>
</reference>
<accession>A0A0F9LYK5</accession>
<comment type="caution">
    <text evidence="1">The sequence shown here is derived from an EMBL/GenBank/DDBJ whole genome shotgun (WGS) entry which is preliminary data.</text>
</comment>
<gene>
    <name evidence="1" type="ORF">LCGC14_1157940</name>
</gene>
<dbReference type="EMBL" id="LAZR01005618">
    <property type="protein sequence ID" value="KKM98443.1"/>
    <property type="molecule type" value="Genomic_DNA"/>
</dbReference>
<dbReference type="AlphaFoldDB" id="A0A0F9LYK5"/>
<sequence length="136" mass="15520">MKIGEALLERDHLNSKLGALQARLRDDLQHGRPITHVVGEVDQASNRVLALQDSIDWTLQHLLVENVSLGSYLNKSEHYQRVADLLENVSSPDLRERVDELHEAKKSTNVLIQTIYWAYDLQIPGQEISTEPEEEN</sequence>
<evidence type="ECO:0000313" key="1">
    <source>
        <dbReference type="EMBL" id="KKM98443.1"/>
    </source>
</evidence>
<protein>
    <submittedName>
        <fullName evidence="1">Uncharacterized protein</fullName>
    </submittedName>
</protein>
<organism evidence="1">
    <name type="scientific">marine sediment metagenome</name>
    <dbReference type="NCBI Taxonomy" id="412755"/>
    <lineage>
        <taxon>unclassified sequences</taxon>
        <taxon>metagenomes</taxon>
        <taxon>ecological metagenomes</taxon>
    </lineage>
</organism>